<dbReference type="InterPro" id="IPR055131">
    <property type="entry name" value="Cj1289-like_C"/>
</dbReference>
<evidence type="ECO:0000256" key="1">
    <source>
        <dbReference type="ARBA" id="ARBA00022729"/>
    </source>
</evidence>
<accession>A0A3D8I7L5</accession>
<dbReference type="InterPro" id="IPR050280">
    <property type="entry name" value="OMP_Chaperone_SurA"/>
</dbReference>
<dbReference type="Pfam" id="PF22506">
    <property type="entry name" value="Cj1289-like_C"/>
    <property type="match status" value="1"/>
</dbReference>
<dbReference type="RefSeq" id="WP_104699134.1">
    <property type="nucleotide sequence ID" value="NZ_FZPP01000003.1"/>
</dbReference>
<dbReference type="InterPro" id="IPR027304">
    <property type="entry name" value="Trigger_fact/SurA_dom_sf"/>
</dbReference>
<dbReference type="Proteomes" id="UP000256599">
    <property type="component" value="Unassembled WGS sequence"/>
</dbReference>
<dbReference type="AlphaFoldDB" id="A0A3D8I7L5"/>
<dbReference type="Gene3D" id="3.10.50.40">
    <property type="match status" value="1"/>
</dbReference>
<keyword evidence="4" id="KW-1185">Reference proteome</keyword>
<dbReference type="EMBL" id="NXLR01000001">
    <property type="protein sequence ID" value="RDU61128.1"/>
    <property type="molecule type" value="Genomic_DNA"/>
</dbReference>
<feature type="domain" description="Cj1289-like C-terminal" evidence="2">
    <location>
        <begin position="136"/>
        <end position="229"/>
    </location>
</feature>
<dbReference type="SUPFAM" id="SSF109998">
    <property type="entry name" value="Triger factor/SurA peptide-binding domain-like"/>
    <property type="match status" value="1"/>
</dbReference>
<sequence>MKFVVYGFIFCAISLYGEIIAGVGMRVNGHAITLYEISALQKQLRISKQEAIDMLINERLKDDEIERFKISVDDFKVDEEISILAANANLTKEQLFAKVAKEGTSLQEYRTQIKKSLQARELMQRILASNISISSEEELLKYYSKHKKEFLIPKEVQVVRYLAQDEHLLQEAIASPKQNISGVQKFDESIILSSLTPQIAQVFIHTPNHEFTPVLTTGGNGFVSFYIKNRLGESLLPFEEAKPLVSQKIMMQKEQSIIADHFNKIRSSANITTLRE</sequence>
<dbReference type="Gene3D" id="1.10.4030.10">
    <property type="entry name" value="Porin chaperone SurA, peptide-binding domain"/>
    <property type="match status" value="1"/>
</dbReference>
<gene>
    <name evidence="3" type="ORF">CQA63_01085</name>
</gene>
<keyword evidence="1" id="KW-0732">Signal</keyword>
<dbReference type="PANTHER" id="PTHR47637:SF1">
    <property type="entry name" value="CHAPERONE SURA"/>
    <property type="match status" value="1"/>
</dbReference>
<keyword evidence="3" id="KW-0413">Isomerase</keyword>
<dbReference type="PANTHER" id="PTHR47637">
    <property type="entry name" value="CHAPERONE SURA"/>
    <property type="match status" value="1"/>
</dbReference>
<organism evidence="3 4">
    <name type="scientific">Helicobacter marmotae</name>
    <dbReference type="NCBI Taxonomy" id="152490"/>
    <lineage>
        <taxon>Bacteria</taxon>
        <taxon>Pseudomonadati</taxon>
        <taxon>Campylobacterota</taxon>
        <taxon>Epsilonproteobacteria</taxon>
        <taxon>Campylobacterales</taxon>
        <taxon>Helicobacteraceae</taxon>
        <taxon>Helicobacter</taxon>
    </lineage>
</organism>
<evidence type="ECO:0000259" key="2">
    <source>
        <dbReference type="Pfam" id="PF22506"/>
    </source>
</evidence>
<dbReference type="GO" id="GO:0003755">
    <property type="term" value="F:peptidyl-prolyl cis-trans isomerase activity"/>
    <property type="evidence" value="ECO:0007669"/>
    <property type="project" value="UniProtKB-KW"/>
</dbReference>
<reference evidence="3 4" key="1">
    <citation type="submission" date="2018-04" db="EMBL/GenBank/DDBJ databases">
        <title>Novel Campyloabacter and Helicobacter Species and Strains.</title>
        <authorList>
            <person name="Mannion A.J."/>
            <person name="Shen Z."/>
            <person name="Fox J.G."/>
        </authorList>
    </citation>
    <scope>NUCLEOTIDE SEQUENCE [LARGE SCALE GENOMIC DNA]</scope>
    <source>
        <strain evidence="3 4">MIT 98-6070</strain>
    </source>
</reference>
<dbReference type="InterPro" id="IPR046357">
    <property type="entry name" value="PPIase_dom_sf"/>
</dbReference>
<evidence type="ECO:0000313" key="3">
    <source>
        <dbReference type="EMBL" id="RDU61128.1"/>
    </source>
</evidence>
<protein>
    <submittedName>
        <fullName evidence="3">Peptidyl-prolyl cis-trans isomerase</fullName>
    </submittedName>
</protein>
<name>A0A3D8I7L5_9HELI</name>
<proteinExistence type="predicted"/>
<evidence type="ECO:0000313" key="4">
    <source>
        <dbReference type="Proteomes" id="UP000256599"/>
    </source>
</evidence>
<dbReference type="OrthoDB" id="5329645at2"/>
<comment type="caution">
    <text evidence="3">The sequence shown here is derived from an EMBL/GenBank/DDBJ whole genome shotgun (WGS) entry which is preliminary data.</text>
</comment>